<keyword evidence="2" id="KW-1133">Transmembrane helix</keyword>
<keyword evidence="1" id="KW-0998">Cell outer membrane</keyword>
<keyword evidence="4" id="KW-1185">Reference proteome</keyword>
<comment type="subcellular location">
    <subcellularLocation>
        <location evidence="1">Cell outer membrane</location>
    </subcellularLocation>
</comment>
<evidence type="ECO:0000256" key="1">
    <source>
        <dbReference type="PIRNR" id="PIRNR003259"/>
    </source>
</evidence>
<organism evidence="3 4">
    <name type="scientific">Vibrio mediterranei</name>
    <dbReference type="NCBI Taxonomy" id="689"/>
    <lineage>
        <taxon>Bacteria</taxon>
        <taxon>Pseudomonadati</taxon>
        <taxon>Pseudomonadota</taxon>
        <taxon>Gammaproteobacteria</taxon>
        <taxon>Vibrionales</taxon>
        <taxon>Vibrionaceae</taxon>
        <taxon>Vibrio</taxon>
    </lineage>
</organism>
<evidence type="ECO:0000313" key="4">
    <source>
        <dbReference type="Proteomes" id="UP000238163"/>
    </source>
</evidence>
<gene>
    <name evidence="3" type="primary">traL</name>
    <name evidence="3" type="ORF">COR51_22430</name>
</gene>
<evidence type="ECO:0000256" key="2">
    <source>
        <dbReference type="SAM" id="Phobius"/>
    </source>
</evidence>
<accession>A0ABX5D6U8</accession>
<dbReference type="NCBIfam" id="TIGR02762">
    <property type="entry name" value="TraL_TIGR"/>
    <property type="match status" value="1"/>
</dbReference>
<reference evidence="3 4" key="1">
    <citation type="submission" date="2018-03" db="EMBL/GenBank/DDBJ databases">
        <title>Genetic Diversity and Phenotypic Plasticity of AHL Mediated Quorum Sensing in Environmental Strains of Vibrio mediterranei.</title>
        <authorList>
            <person name="Lantoine F."/>
            <person name="Vouve F."/>
        </authorList>
    </citation>
    <scope>NUCLEOTIDE SEQUENCE [LARGE SCALE GENOMIC DNA]</scope>
    <source>
        <strain evidence="3 4">17LN0615E</strain>
    </source>
</reference>
<keyword evidence="1 2" id="KW-0472">Membrane</keyword>
<dbReference type="Pfam" id="PF07178">
    <property type="entry name" value="TraL"/>
    <property type="match status" value="1"/>
</dbReference>
<feature type="transmembrane region" description="Helical" evidence="2">
    <location>
        <begin position="31"/>
        <end position="57"/>
    </location>
</feature>
<protein>
    <recommendedName>
        <fullName evidence="1">Protein TraL</fullName>
    </recommendedName>
</protein>
<proteinExistence type="predicted"/>
<dbReference type="Proteomes" id="UP000238163">
    <property type="component" value="Unassembled WGS sequence"/>
</dbReference>
<keyword evidence="1" id="KW-0184">Conjugation</keyword>
<keyword evidence="2" id="KW-0812">Transmembrane</keyword>
<dbReference type="RefSeq" id="WP_038231255.1">
    <property type="nucleotide sequence ID" value="NZ_NWTN01000022.1"/>
</dbReference>
<name>A0ABX5D6U8_9VIBR</name>
<comment type="function">
    <text evidence="1">Membrane protein involved in F pilin formation.</text>
</comment>
<sequence>MEDPTLFFRIPKHLNHGKRIVGLPRDEVLPAFILFAVFFIAKHQIVGFILAATWFLLLRRIKVQYGHNIIALSIYWWGNPQINRRFFKRTPASERRYWLS</sequence>
<dbReference type="PIRSF" id="PIRSF003259">
    <property type="entry name" value="Pilus_assembly_TraL"/>
    <property type="match status" value="1"/>
</dbReference>
<dbReference type="InterPro" id="IPR016382">
    <property type="entry name" value="Pilus_assmbly_TraL"/>
</dbReference>
<comment type="caution">
    <text evidence="3">The sequence shown here is derived from an EMBL/GenBank/DDBJ whole genome shotgun (WGS) entry which is preliminary data.</text>
</comment>
<evidence type="ECO:0000313" key="3">
    <source>
        <dbReference type="EMBL" id="PRQ65384.1"/>
    </source>
</evidence>
<dbReference type="EMBL" id="NWTN01000022">
    <property type="protein sequence ID" value="PRQ65384.1"/>
    <property type="molecule type" value="Genomic_DNA"/>
</dbReference>
<dbReference type="InterPro" id="IPR009838">
    <property type="entry name" value="T4SS_TraL"/>
</dbReference>